<gene>
    <name evidence="2" type="ORF">SAMN06264855_102145</name>
</gene>
<dbReference type="Proteomes" id="UP000198397">
    <property type="component" value="Unassembled WGS sequence"/>
</dbReference>
<feature type="transmembrane region" description="Helical" evidence="1">
    <location>
        <begin position="41"/>
        <end position="59"/>
    </location>
</feature>
<organism evidence="2 3">
    <name type="scientific">Halorubrum vacuolatum</name>
    <name type="common">Natronobacterium vacuolatum</name>
    <dbReference type="NCBI Taxonomy" id="63740"/>
    <lineage>
        <taxon>Archaea</taxon>
        <taxon>Methanobacteriati</taxon>
        <taxon>Methanobacteriota</taxon>
        <taxon>Stenosarchaea group</taxon>
        <taxon>Halobacteria</taxon>
        <taxon>Halobacteriales</taxon>
        <taxon>Haloferacaceae</taxon>
        <taxon>Halorubrum</taxon>
    </lineage>
</organism>
<sequence length="67" mass="6311">MSGSSGGESAGPGLGSVIAAMVFTFVTVSLLGIYLGDINSTQAVLIGGAGAVVSAIVAVKTGKRAAG</sequence>
<reference evidence="2 3" key="1">
    <citation type="submission" date="2017-06" db="EMBL/GenBank/DDBJ databases">
        <authorList>
            <person name="Kim H.J."/>
            <person name="Triplett B.A."/>
        </authorList>
    </citation>
    <scope>NUCLEOTIDE SEQUENCE [LARGE SCALE GENOMIC DNA]</scope>
    <source>
        <strain evidence="2 3">DSM 8800</strain>
    </source>
</reference>
<protein>
    <submittedName>
        <fullName evidence="2">Uncharacterized protein</fullName>
    </submittedName>
</protein>
<evidence type="ECO:0000256" key="1">
    <source>
        <dbReference type="SAM" id="Phobius"/>
    </source>
</evidence>
<keyword evidence="3" id="KW-1185">Reference proteome</keyword>
<dbReference type="RefSeq" id="WP_089383599.1">
    <property type="nucleotide sequence ID" value="NZ_FZNQ01000002.1"/>
</dbReference>
<keyword evidence="1" id="KW-1133">Transmembrane helix</keyword>
<feature type="transmembrane region" description="Helical" evidence="1">
    <location>
        <begin position="12"/>
        <end position="35"/>
    </location>
</feature>
<dbReference type="AlphaFoldDB" id="A0A238VAI9"/>
<keyword evidence="1" id="KW-0472">Membrane</keyword>
<proteinExistence type="predicted"/>
<keyword evidence="1" id="KW-0812">Transmembrane</keyword>
<evidence type="ECO:0000313" key="3">
    <source>
        <dbReference type="Proteomes" id="UP000198397"/>
    </source>
</evidence>
<name>A0A238VAI9_HALVU</name>
<dbReference type="EMBL" id="FZNQ01000002">
    <property type="protein sequence ID" value="SNR31134.1"/>
    <property type="molecule type" value="Genomic_DNA"/>
</dbReference>
<accession>A0A238VAI9</accession>
<evidence type="ECO:0000313" key="2">
    <source>
        <dbReference type="EMBL" id="SNR31134.1"/>
    </source>
</evidence>